<feature type="active site" evidence="2">
    <location>
        <position position="201"/>
    </location>
</feature>
<sequence>MLDTGSPILWVPSVRLEQERPMLKTSYDPFASMSHVFTYKTVSLRYGNYKADGDIFSDLVSESLPDRSLQINRQLKGRSFRTEFSAVNSIEGSVAQLYTVDGLFGLSLKQFHPEMQATPLDDMVSQNVIPRRQFTFVFQKDGSSGTVIFGDFTKKHIPGTVNYVPVIWNAGRKHEWIIKITSITLEDDGNILAADLSALIDTGAFRTYLPISFRNNLFAGVWKQMDLGNNVVRCDARSRMPTLLVNLEGHQLKWEPNQYIEQLEIGHCRSLVEGAELRLTYDAIVGLSFLRHFSVVYDVDNERIGFAEPI</sequence>
<dbReference type="SUPFAM" id="SSF50630">
    <property type="entry name" value="Acid proteases"/>
    <property type="match status" value="1"/>
</dbReference>
<dbReference type="CTD" id="20325739"/>
<dbReference type="PANTHER" id="PTHR47966">
    <property type="entry name" value="BETA-SITE APP-CLEAVING ENZYME, ISOFORM A-RELATED"/>
    <property type="match status" value="1"/>
</dbReference>
<dbReference type="Gene3D" id="2.40.70.10">
    <property type="entry name" value="Acid Proteases"/>
    <property type="match status" value="2"/>
</dbReference>
<dbReference type="Proteomes" id="UP000054324">
    <property type="component" value="Unassembled WGS sequence"/>
</dbReference>
<keyword evidence="6" id="KW-1185">Reference proteome</keyword>
<dbReference type="RefSeq" id="XP_009176520.1">
    <property type="nucleotide sequence ID" value="XM_009178256.1"/>
</dbReference>
<proteinExistence type="inferred from homology"/>
<dbReference type="KEGG" id="ovi:T265_11571"/>
<dbReference type="GO" id="GO:0004190">
    <property type="term" value="F:aspartic-type endopeptidase activity"/>
    <property type="evidence" value="ECO:0007669"/>
    <property type="project" value="InterPro"/>
</dbReference>
<dbReference type="Pfam" id="PF00026">
    <property type="entry name" value="Asp"/>
    <property type="match status" value="1"/>
</dbReference>
<dbReference type="GeneID" id="20325739"/>
<name>A0A074Z933_OPIVI</name>
<evidence type="ECO:0000256" key="1">
    <source>
        <dbReference type="ARBA" id="ARBA00007447"/>
    </source>
</evidence>
<dbReference type="AlphaFoldDB" id="A0A074Z933"/>
<protein>
    <recommendedName>
        <fullName evidence="4">Peptidase A1 domain-containing protein</fullName>
    </recommendedName>
</protein>
<evidence type="ECO:0000256" key="3">
    <source>
        <dbReference type="PIRSR" id="PIRSR601461-2"/>
    </source>
</evidence>
<gene>
    <name evidence="5" type="ORF">T265_11571</name>
</gene>
<evidence type="ECO:0000259" key="4">
    <source>
        <dbReference type="PROSITE" id="PS51767"/>
    </source>
</evidence>
<dbReference type="InterPro" id="IPR021109">
    <property type="entry name" value="Peptidase_aspartic_dom_sf"/>
</dbReference>
<feature type="domain" description="Peptidase A1" evidence="4">
    <location>
        <begin position="1"/>
        <end position="307"/>
    </location>
</feature>
<feature type="disulfide bond" evidence="3">
    <location>
        <begin position="234"/>
        <end position="268"/>
    </location>
</feature>
<dbReference type="PANTHER" id="PTHR47966:SF51">
    <property type="entry name" value="BETA-SITE APP-CLEAVING ENZYME, ISOFORM A-RELATED"/>
    <property type="match status" value="1"/>
</dbReference>
<dbReference type="PROSITE" id="PS51767">
    <property type="entry name" value="PEPTIDASE_A1"/>
    <property type="match status" value="1"/>
</dbReference>
<organism evidence="5 6">
    <name type="scientific">Opisthorchis viverrini</name>
    <name type="common">Southeast Asian liver fluke</name>
    <dbReference type="NCBI Taxonomy" id="6198"/>
    <lineage>
        <taxon>Eukaryota</taxon>
        <taxon>Metazoa</taxon>
        <taxon>Spiralia</taxon>
        <taxon>Lophotrochozoa</taxon>
        <taxon>Platyhelminthes</taxon>
        <taxon>Trematoda</taxon>
        <taxon>Digenea</taxon>
        <taxon>Opisthorchiida</taxon>
        <taxon>Opisthorchiata</taxon>
        <taxon>Opisthorchiidae</taxon>
        <taxon>Opisthorchis</taxon>
    </lineage>
</organism>
<dbReference type="EMBL" id="KL597147">
    <property type="protein sequence ID" value="KER19735.1"/>
    <property type="molecule type" value="Genomic_DNA"/>
</dbReference>
<keyword evidence="3" id="KW-1015">Disulfide bond</keyword>
<dbReference type="InterPro" id="IPR034164">
    <property type="entry name" value="Pepsin-like_dom"/>
</dbReference>
<evidence type="ECO:0000313" key="5">
    <source>
        <dbReference type="EMBL" id="KER19735.1"/>
    </source>
</evidence>
<dbReference type="InterPro" id="IPR001461">
    <property type="entry name" value="Aspartic_peptidase_A1"/>
</dbReference>
<feature type="active site" evidence="2">
    <location>
        <position position="3"/>
    </location>
</feature>
<evidence type="ECO:0000313" key="6">
    <source>
        <dbReference type="Proteomes" id="UP000054324"/>
    </source>
</evidence>
<reference evidence="5 6" key="1">
    <citation type="submission" date="2013-11" db="EMBL/GenBank/DDBJ databases">
        <title>Opisthorchis viverrini - life in the bile duct.</title>
        <authorList>
            <person name="Young N.D."/>
            <person name="Nagarajan N."/>
            <person name="Lin S.J."/>
            <person name="Korhonen P.K."/>
            <person name="Jex A.R."/>
            <person name="Hall R.S."/>
            <person name="Safavi-Hemami H."/>
            <person name="Kaewkong W."/>
            <person name="Bertrand D."/>
            <person name="Gao S."/>
            <person name="Seet Q."/>
            <person name="Wongkham S."/>
            <person name="Teh B.T."/>
            <person name="Wongkham C."/>
            <person name="Intapan P.M."/>
            <person name="Maleewong W."/>
            <person name="Yang X."/>
            <person name="Hu M."/>
            <person name="Wang Z."/>
            <person name="Hofmann A."/>
            <person name="Sternberg P.W."/>
            <person name="Tan P."/>
            <person name="Wang J."/>
            <person name="Gasser R.B."/>
        </authorList>
    </citation>
    <scope>NUCLEOTIDE SEQUENCE [LARGE SCALE GENOMIC DNA]</scope>
</reference>
<accession>A0A074Z933</accession>
<evidence type="ECO:0000256" key="2">
    <source>
        <dbReference type="PIRSR" id="PIRSR601461-1"/>
    </source>
</evidence>
<dbReference type="OrthoDB" id="5790032at2759"/>
<dbReference type="InterPro" id="IPR033121">
    <property type="entry name" value="PEPTIDASE_A1"/>
</dbReference>
<dbReference type="STRING" id="6198.A0A074Z933"/>
<comment type="similarity">
    <text evidence="1">Belongs to the peptidase A1 family.</text>
</comment>
<dbReference type="CDD" id="cd05471">
    <property type="entry name" value="pepsin_like"/>
    <property type="match status" value="1"/>
</dbReference>
<dbReference type="GO" id="GO:0006508">
    <property type="term" value="P:proteolysis"/>
    <property type="evidence" value="ECO:0007669"/>
    <property type="project" value="InterPro"/>
</dbReference>